<evidence type="ECO:0000256" key="4">
    <source>
        <dbReference type="ARBA" id="ARBA00023315"/>
    </source>
</evidence>
<dbReference type="Proteomes" id="UP000184096">
    <property type="component" value="Chromosome I"/>
</dbReference>
<feature type="region of interest" description="Disordered" evidence="5">
    <location>
        <begin position="553"/>
        <end position="581"/>
    </location>
</feature>
<sequence length="581" mass="64811">MNSIPQSVTATGHLEGLMRAGQYVVKQLDDALATAAGVRSEESTSSGSFYSPFRLIVDLQRDYLNEVWLWRLWSTMFLQTYSGGNHSDVALAKGDRRFKDASWREQPYYDLLRQTYLLGSRYLQEFVNTAQVDDRTKLQLRFYARQFIDAVSPSNFPATNPEVIRKAIDTRSASLTDGMKNLIDDLQKGRITRADESAFEVGRNLATTPGTVVFENELIQLIQYAPQTSEVEKTPLLFVPPCINKYYLLDLGKGNSLVEYAVAQGHQVFLISWRSAVFETRHFTWDDYLEMGPLKAIEVVLDITGAERTNALGFCIGGTILSCAAAVLAARHQDSLATVTLLTTMLDFSDTGEIGLLIDAGSVAFQEGTIGNGGIMPGRELAFTFSTLRANDLIWRYVVDSYLKGATPDAFDLLYWDSDSVSLPGPMYCWYVRNTYLENNIKDPGKTTQCGVPVDLSKITVPFYLLASREDHIVPWKTAFRSKDLIGGETRFVLAASGHVAGVINPPARNKRSHWLSDDLESGPQGWFDGAEEKPGSWWPDWIAWMGRHSNGTMPAPVQRGNARFSPIEPAPGRYVKKKSN</sequence>
<dbReference type="InterPro" id="IPR051321">
    <property type="entry name" value="PHA/PHB_synthase"/>
</dbReference>
<keyword evidence="4" id="KW-0012">Acyltransferase</keyword>
<keyword evidence="3" id="KW-0808">Transferase</keyword>
<evidence type="ECO:0000256" key="3">
    <source>
        <dbReference type="ARBA" id="ARBA00022679"/>
    </source>
</evidence>
<proteinExistence type="predicted"/>
<dbReference type="GO" id="GO:0016746">
    <property type="term" value="F:acyltransferase activity"/>
    <property type="evidence" value="ECO:0007669"/>
    <property type="project" value="UniProtKB-KW"/>
</dbReference>
<evidence type="ECO:0000313" key="7">
    <source>
        <dbReference type="EMBL" id="SHN84614.1"/>
    </source>
</evidence>
<reference evidence="8" key="1">
    <citation type="submission" date="2016-11" db="EMBL/GenBank/DDBJ databases">
        <authorList>
            <person name="Varghese N."/>
            <person name="Submissions S."/>
        </authorList>
    </citation>
    <scope>NUCLEOTIDE SEQUENCE [LARGE SCALE GENOMIC DNA]</scope>
    <source>
        <strain evidence="8">GAS401</strain>
    </source>
</reference>
<keyword evidence="8" id="KW-1185">Reference proteome</keyword>
<dbReference type="PANTHER" id="PTHR36837">
    <property type="entry name" value="POLY(3-HYDROXYALKANOATE) POLYMERASE SUBUNIT PHAC"/>
    <property type="match status" value="1"/>
</dbReference>
<evidence type="ECO:0000313" key="8">
    <source>
        <dbReference type="Proteomes" id="UP000184096"/>
    </source>
</evidence>
<dbReference type="AlphaFoldDB" id="A0A1M7UNT5"/>
<protein>
    <submittedName>
        <fullName evidence="7">Polyhydroxyalkanoate synthase</fullName>
    </submittedName>
</protein>
<dbReference type="PANTHER" id="PTHR36837:SF5">
    <property type="entry name" value="POLY-3-HYDROXYBUTYRATE SYNTHASE"/>
    <property type="match status" value="1"/>
</dbReference>
<dbReference type="GO" id="GO:0005737">
    <property type="term" value="C:cytoplasm"/>
    <property type="evidence" value="ECO:0007669"/>
    <property type="project" value="UniProtKB-SubCell"/>
</dbReference>
<dbReference type="InterPro" id="IPR010963">
    <property type="entry name" value="PHA_synth_I"/>
</dbReference>
<accession>A0A1M7UNT5</accession>
<dbReference type="RefSeq" id="WP_072826512.1">
    <property type="nucleotide sequence ID" value="NZ_LT670849.1"/>
</dbReference>
<dbReference type="NCBIfam" id="TIGR01838">
    <property type="entry name" value="PHA_synth_I"/>
    <property type="match status" value="1"/>
</dbReference>
<gene>
    <name evidence="7" type="ORF">SAMN05444170_5960</name>
</gene>
<dbReference type="Gene3D" id="3.40.50.1820">
    <property type="entry name" value="alpha/beta hydrolase"/>
    <property type="match status" value="1"/>
</dbReference>
<comment type="subcellular location">
    <subcellularLocation>
        <location evidence="1">Cytoplasm</location>
    </subcellularLocation>
</comment>
<feature type="domain" description="Poly-beta-hydroxybutyrate polymerase N-terminal" evidence="6">
    <location>
        <begin position="95"/>
        <end position="261"/>
    </location>
</feature>
<evidence type="ECO:0000256" key="1">
    <source>
        <dbReference type="ARBA" id="ARBA00004496"/>
    </source>
</evidence>
<evidence type="ECO:0000256" key="5">
    <source>
        <dbReference type="SAM" id="MobiDB-lite"/>
    </source>
</evidence>
<dbReference type="EMBL" id="LT670849">
    <property type="protein sequence ID" value="SHN84614.1"/>
    <property type="molecule type" value="Genomic_DNA"/>
</dbReference>
<dbReference type="Pfam" id="PF07167">
    <property type="entry name" value="PhaC_N"/>
    <property type="match status" value="1"/>
</dbReference>
<keyword evidence="2" id="KW-0963">Cytoplasm</keyword>
<dbReference type="InterPro" id="IPR029058">
    <property type="entry name" value="AB_hydrolase_fold"/>
</dbReference>
<evidence type="ECO:0000259" key="6">
    <source>
        <dbReference type="Pfam" id="PF07167"/>
    </source>
</evidence>
<organism evidence="7 8">
    <name type="scientific">Bradyrhizobium erythrophlei</name>
    <dbReference type="NCBI Taxonomy" id="1437360"/>
    <lineage>
        <taxon>Bacteria</taxon>
        <taxon>Pseudomonadati</taxon>
        <taxon>Pseudomonadota</taxon>
        <taxon>Alphaproteobacteria</taxon>
        <taxon>Hyphomicrobiales</taxon>
        <taxon>Nitrobacteraceae</taxon>
        <taxon>Bradyrhizobium</taxon>
    </lineage>
</organism>
<evidence type="ECO:0000256" key="2">
    <source>
        <dbReference type="ARBA" id="ARBA00022490"/>
    </source>
</evidence>
<dbReference type="GO" id="GO:0042619">
    <property type="term" value="P:poly-hydroxybutyrate biosynthetic process"/>
    <property type="evidence" value="ECO:0007669"/>
    <property type="project" value="InterPro"/>
</dbReference>
<dbReference type="SUPFAM" id="SSF53474">
    <property type="entry name" value="alpha/beta-Hydrolases"/>
    <property type="match status" value="1"/>
</dbReference>
<name>A0A1M7UNT5_9BRAD</name>
<dbReference type="InterPro" id="IPR010941">
    <property type="entry name" value="PhaC_N"/>
</dbReference>